<organism evidence="1 2">
    <name type="scientific">Sphingobacterium yanglingense</name>
    <dbReference type="NCBI Taxonomy" id="1437280"/>
    <lineage>
        <taxon>Bacteria</taxon>
        <taxon>Pseudomonadati</taxon>
        <taxon>Bacteroidota</taxon>
        <taxon>Sphingobacteriia</taxon>
        <taxon>Sphingobacteriales</taxon>
        <taxon>Sphingobacteriaceae</taxon>
        <taxon>Sphingobacterium</taxon>
    </lineage>
</organism>
<gene>
    <name evidence="1" type="ORF">CLV99_1038</name>
</gene>
<comment type="caution">
    <text evidence="1">The sequence shown here is derived from an EMBL/GenBank/DDBJ whole genome shotgun (WGS) entry which is preliminary data.</text>
</comment>
<keyword evidence="2" id="KW-1185">Reference proteome</keyword>
<accession>A0A4R6WHD7</accession>
<dbReference type="EMBL" id="SNYV01000011">
    <property type="protein sequence ID" value="TDQ79593.1"/>
    <property type="molecule type" value="Genomic_DNA"/>
</dbReference>
<dbReference type="AlphaFoldDB" id="A0A4R6WHD7"/>
<dbReference type="RefSeq" id="WP_133583372.1">
    <property type="nucleotide sequence ID" value="NZ_SNYV01000011.1"/>
</dbReference>
<sequence>MGKVERKEVKVFHEWDLCEDCGGRLESKTDISMLSNPQRYYNKCQDCGKETVSLSPSPSVVHEEV</sequence>
<name>A0A4R6WHD7_9SPHI</name>
<evidence type="ECO:0000313" key="2">
    <source>
        <dbReference type="Proteomes" id="UP000295292"/>
    </source>
</evidence>
<dbReference type="Proteomes" id="UP000295292">
    <property type="component" value="Unassembled WGS sequence"/>
</dbReference>
<proteinExistence type="predicted"/>
<reference evidence="1 2" key="1">
    <citation type="submission" date="2019-03" db="EMBL/GenBank/DDBJ databases">
        <title>Genomic Encyclopedia of Archaeal and Bacterial Type Strains, Phase II (KMG-II): from individual species to whole genera.</title>
        <authorList>
            <person name="Goeker M."/>
        </authorList>
    </citation>
    <scope>NUCLEOTIDE SEQUENCE [LARGE SCALE GENOMIC DNA]</scope>
    <source>
        <strain evidence="1 2">DSM 28353</strain>
    </source>
</reference>
<evidence type="ECO:0000313" key="1">
    <source>
        <dbReference type="EMBL" id="TDQ79593.1"/>
    </source>
</evidence>
<protein>
    <submittedName>
        <fullName evidence="1">Uncharacterized protein</fullName>
    </submittedName>
</protein>